<dbReference type="GeneID" id="65210664"/>
<accession>A0ABP1EE45</accession>
<gene>
    <name evidence="1" type="ORF">TD3509T_0111</name>
</gene>
<name>A0ABP1EE45_9FLAO</name>
<dbReference type="RefSeq" id="WP_101902137.1">
    <property type="nucleotide sequence ID" value="NZ_JBFKZU010000001.1"/>
</dbReference>
<dbReference type="Proteomes" id="UP001497514">
    <property type="component" value="Chromosome"/>
</dbReference>
<sequence length="161" mass="18518">MKILLLISFLFFSNCFDIGCVGGESFKSSYEPVIIKRADLNASIAFQDTEVMSESSKIYIFNDYIFINDKRKGFHIFDNSDPKNPVKKKFLKMPGATDVAIRDNVFFINQATDLVSLSIDLNTFNFKINKRLENVFPKLESPDGFYESVKNEEVIVNWTQK</sequence>
<evidence type="ECO:0000313" key="2">
    <source>
        <dbReference type="Proteomes" id="UP001497514"/>
    </source>
</evidence>
<evidence type="ECO:0000313" key="1">
    <source>
        <dbReference type="EMBL" id="CAL2075358.1"/>
    </source>
</evidence>
<proteinExistence type="predicted"/>
<dbReference type="EMBL" id="OZ038524">
    <property type="protein sequence ID" value="CAL2075358.1"/>
    <property type="molecule type" value="Genomic_DNA"/>
</dbReference>
<keyword evidence="2" id="KW-1185">Reference proteome</keyword>
<protein>
    <recommendedName>
        <fullName evidence="3">LVIVD repeat-containing protein</fullName>
    </recommendedName>
</protein>
<reference evidence="1 2" key="1">
    <citation type="submission" date="2024-05" db="EMBL/GenBank/DDBJ databases">
        <authorList>
            <person name="Duchaud E."/>
        </authorList>
    </citation>
    <scope>NUCLEOTIDE SEQUENCE [LARGE SCALE GENOMIC DNA]</scope>
    <source>
        <strain evidence="1">Ena-SAMPLE-TAB-13-05-2024-13:56:06:370-140309</strain>
    </source>
</reference>
<organism evidence="1 2">
    <name type="scientific">Tenacibaculum dicentrarchi</name>
    <dbReference type="NCBI Taxonomy" id="669041"/>
    <lineage>
        <taxon>Bacteria</taxon>
        <taxon>Pseudomonadati</taxon>
        <taxon>Bacteroidota</taxon>
        <taxon>Flavobacteriia</taxon>
        <taxon>Flavobacteriales</taxon>
        <taxon>Flavobacteriaceae</taxon>
        <taxon>Tenacibaculum</taxon>
    </lineage>
</organism>
<evidence type="ECO:0008006" key="3">
    <source>
        <dbReference type="Google" id="ProtNLM"/>
    </source>
</evidence>